<evidence type="ECO:0000256" key="17">
    <source>
        <dbReference type="PIRSR" id="PIRSR606539-3"/>
    </source>
</evidence>
<comment type="cofactor">
    <cofactor evidence="1 17">
        <name>Mg(2+)</name>
        <dbReference type="ChEBI" id="CHEBI:18420"/>
    </cofactor>
</comment>
<feature type="binding site" evidence="17">
    <location>
        <position position="271"/>
    </location>
    <ligand>
        <name>Mg(2+)</name>
        <dbReference type="ChEBI" id="CHEBI:18420"/>
    </ligand>
</feature>
<feature type="transmembrane region" description="Helical" evidence="18">
    <location>
        <begin position="358"/>
        <end position="380"/>
    </location>
</feature>
<reference evidence="20 21" key="1">
    <citation type="submission" date="2016-10" db="EMBL/GenBank/DDBJ databases">
        <title>The genome of Paramicrosporidium saccamoebae is the missing link in understanding Cryptomycota and Microsporidia evolution.</title>
        <authorList>
            <person name="Quandt C.A."/>
            <person name="Beaudet D."/>
            <person name="Corsaro D."/>
            <person name="Michel R."/>
            <person name="Corradi N."/>
            <person name="James T."/>
        </authorList>
    </citation>
    <scope>NUCLEOTIDE SEQUENCE [LARGE SCALE GENOMIC DNA]</scope>
    <source>
        <strain evidence="20 21">KSL3</strain>
    </source>
</reference>
<evidence type="ECO:0000256" key="8">
    <source>
        <dbReference type="ARBA" id="ARBA00022840"/>
    </source>
</evidence>
<dbReference type="PANTHER" id="PTHR24092">
    <property type="entry name" value="PROBABLE PHOSPHOLIPID-TRANSPORTING ATPASE"/>
    <property type="match status" value="1"/>
</dbReference>
<feature type="transmembrane region" description="Helical" evidence="18">
    <location>
        <begin position="328"/>
        <end position="352"/>
    </location>
</feature>
<dbReference type="InterPro" id="IPR036412">
    <property type="entry name" value="HAD-like_sf"/>
</dbReference>
<feature type="domain" description="P-type ATPase C-terminal" evidence="19">
    <location>
        <begin position="298"/>
        <end position="526"/>
    </location>
</feature>
<keyword evidence="7 16" id="KW-0547">Nucleotide-binding</keyword>
<dbReference type="PRINTS" id="PR00119">
    <property type="entry name" value="CATATPASE"/>
</dbReference>
<feature type="transmembrane region" description="Helical" evidence="18">
    <location>
        <begin position="464"/>
        <end position="484"/>
    </location>
</feature>
<dbReference type="SUPFAM" id="SSF81660">
    <property type="entry name" value="Metal cation-transporting ATPase, ATP-binding domain N"/>
    <property type="match status" value="1"/>
</dbReference>
<comment type="subcellular location">
    <subcellularLocation>
        <location evidence="2">Endosome membrane</location>
        <topology evidence="2">Multi-pass membrane protein</topology>
    </subcellularLocation>
    <subcellularLocation>
        <location evidence="18">Membrane</location>
        <topology evidence="18">Multi-pass membrane protein</topology>
    </subcellularLocation>
</comment>
<protein>
    <recommendedName>
        <fullName evidence="18">Phospholipid-transporting ATPase</fullName>
        <ecNumber evidence="18">7.6.2.1</ecNumber>
    </recommendedName>
</protein>
<evidence type="ECO:0000256" key="13">
    <source>
        <dbReference type="ARBA" id="ARBA00023136"/>
    </source>
</evidence>
<dbReference type="PANTHER" id="PTHR24092:SF5">
    <property type="entry name" value="PHOSPHOLIPID-TRANSPORTING ATPASE"/>
    <property type="match status" value="1"/>
</dbReference>
<dbReference type="GO" id="GO:0000287">
    <property type="term" value="F:magnesium ion binding"/>
    <property type="evidence" value="ECO:0007669"/>
    <property type="project" value="UniProtKB-UniRule"/>
</dbReference>
<dbReference type="SUPFAM" id="SSF81665">
    <property type="entry name" value="Calcium ATPase, transmembrane domain M"/>
    <property type="match status" value="1"/>
</dbReference>
<evidence type="ECO:0000313" key="20">
    <source>
        <dbReference type="EMBL" id="PJF19991.1"/>
    </source>
</evidence>
<dbReference type="GO" id="GO:0005524">
    <property type="term" value="F:ATP binding"/>
    <property type="evidence" value="ECO:0007669"/>
    <property type="project" value="UniProtKB-UniRule"/>
</dbReference>
<dbReference type="GO" id="GO:0016887">
    <property type="term" value="F:ATP hydrolysis activity"/>
    <property type="evidence" value="ECO:0007669"/>
    <property type="project" value="InterPro"/>
</dbReference>
<dbReference type="InterPro" id="IPR023298">
    <property type="entry name" value="ATPase_P-typ_TM_dom_sf"/>
</dbReference>
<name>A0A2H9TQF5_9FUNG</name>
<keyword evidence="10 18" id="KW-1278">Translocase</keyword>
<gene>
    <name evidence="20" type="ORF">PSACC_00193</name>
</gene>
<keyword evidence="6 17" id="KW-0479">Metal-binding</keyword>
<dbReference type="OrthoDB" id="377733at2759"/>
<dbReference type="Pfam" id="PF00702">
    <property type="entry name" value="Hydrolase"/>
    <property type="match status" value="1"/>
</dbReference>
<dbReference type="GO" id="GO:0140326">
    <property type="term" value="F:ATPase-coupled intramembrane lipid transporter activity"/>
    <property type="evidence" value="ECO:0007669"/>
    <property type="project" value="UniProtKB-EC"/>
</dbReference>
<feature type="binding site" evidence="16">
    <location>
        <position position="164"/>
    </location>
    <ligand>
        <name>ATP</name>
        <dbReference type="ChEBI" id="CHEBI:30616"/>
    </ligand>
</feature>
<feature type="binding site" evidence="16">
    <location>
        <position position="245"/>
    </location>
    <ligand>
        <name>ATP</name>
        <dbReference type="ChEBI" id="CHEBI:30616"/>
    </ligand>
</feature>
<dbReference type="EC" id="7.6.2.1" evidence="18"/>
<dbReference type="NCBIfam" id="TIGR01494">
    <property type="entry name" value="ATPase_P-type"/>
    <property type="match status" value="1"/>
</dbReference>
<dbReference type="GO" id="GO:0045332">
    <property type="term" value="P:phospholipid translocation"/>
    <property type="evidence" value="ECO:0007669"/>
    <property type="project" value="TreeGrafter"/>
</dbReference>
<dbReference type="InterPro" id="IPR001757">
    <property type="entry name" value="P_typ_ATPase"/>
</dbReference>
<keyword evidence="21" id="KW-1185">Reference proteome</keyword>
<dbReference type="STRING" id="1246581.A0A2H9TQF5"/>
<keyword evidence="4" id="KW-0813">Transport</keyword>
<feature type="binding site" evidence="16">
    <location>
        <position position="54"/>
    </location>
    <ligand>
        <name>ATP</name>
        <dbReference type="ChEBI" id="CHEBI:30616"/>
    </ligand>
</feature>
<keyword evidence="13 18" id="KW-0472">Membrane</keyword>
<dbReference type="FunFam" id="3.40.50.1000:FF:000009">
    <property type="entry name" value="Phospholipid-transporting ATPase"/>
    <property type="match status" value="1"/>
</dbReference>
<dbReference type="AlphaFoldDB" id="A0A2H9TQF5"/>
<dbReference type="SUPFAM" id="SSF56784">
    <property type="entry name" value="HAD-like"/>
    <property type="match status" value="1"/>
</dbReference>
<feature type="binding site" evidence="16">
    <location>
        <position position="251"/>
    </location>
    <ligand>
        <name>ATP</name>
        <dbReference type="ChEBI" id="CHEBI:30616"/>
    </ligand>
</feature>
<evidence type="ECO:0000259" key="19">
    <source>
        <dbReference type="Pfam" id="PF16212"/>
    </source>
</evidence>
<keyword evidence="12" id="KW-0445">Lipid transport</keyword>
<dbReference type="InterPro" id="IPR032630">
    <property type="entry name" value="P_typ_ATPase_c"/>
</dbReference>
<evidence type="ECO:0000256" key="12">
    <source>
        <dbReference type="ARBA" id="ARBA00023055"/>
    </source>
</evidence>
<comment type="catalytic activity">
    <reaction evidence="14 18">
        <text>ATP + H2O + phospholipidSide 1 = ADP + phosphate + phospholipidSide 2.</text>
        <dbReference type="EC" id="7.6.2.1"/>
    </reaction>
</comment>
<keyword evidence="9 17" id="KW-0460">Magnesium</keyword>
<feature type="binding site" evidence="16">
    <location>
        <position position="83"/>
    </location>
    <ligand>
        <name>ATP</name>
        <dbReference type="ChEBI" id="CHEBI:30616"/>
    </ligand>
</feature>
<dbReference type="Proteomes" id="UP000240830">
    <property type="component" value="Unassembled WGS sequence"/>
</dbReference>
<dbReference type="GO" id="GO:0006897">
    <property type="term" value="P:endocytosis"/>
    <property type="evidence" value="ECO:0007669"/>
    <property type="project" value="TreeGrafter"/>
</dbReference>
<evidence type="ECO:0000256" key="18">
    <source>
        <dbReference type="RuleBase" id="RU362033"/>
    </source>
</evidence>
<evidence type="ECO:0000256" key="6">
    <source>
        <dbReference type="ARBA" id="ARBA00022723"/>
    </source>
</evidence>
<dbReference type="Gene3D" id="3.40.1110.10">
    <property type="entry name" value="Calcium-transporting ATPase, cytoplasmic domain N"/>
    <property type="match status" value="1"/>
</dbReference>
<dbReference type="GO" id="GO:0010008">
    <property type="term" value="C:endosome membrane"/>
    <property type="evidence" value="ECO:0007669"/>
    <property type="project" value="UniProtKB-SubCell"/>
</dbReference>
<evidence type="ECO:0000256" key="16">
    <source>
        <dbReference type="PIRSR" id="PIRSR606539-2"/>
    </source>
</evidence>
<keyword evidence="8 16" id="KW-0067">ATP-binding</keyword>
<dbReference type="Pfam" id="PF16212">
    <property type="entry name" value="PhoLip_ATPase_C"/>
    <property type="match status" value="1"/>
</dbReference>
<evidence type="ECO:0000256" key="14">
    <source>
        <dbReference type="ARBA" id="ARBA00034036"/>
    </source>
</evidence>
<dbReference type="GO" id="GO:0006890">
    <property type="term" value="P:retrograde vesicle-mediated transport, Golgi to endoplasmic reticulum"/>
    <property type="evidence" value="ECO:0007669"/>
    <property type="project" value="TreeGrafter"/>
</dbReference>
<dbReference type="EMBL" id="MTSL01000014">
    <property type="protein sequence ID" value="PJF19991.1"/>
    <property type="molecule type" value="Genomic_DNA"/>
</dbReference>
<dbReference type="GO" id="GO:0005802">
    <property type="term" value="C:trans-Golgi network"/>
    <property type="evidence" value="ECO:0007669"/>
    <property type="project" value="TreeGrafter"/>
</dbReference>
<evidence type="ECO:0000256" key="11">
    <source>
        <dbReference type="ARBA" id="ARBA00022989"/>
    </source>
</evidence>
<proteinExistence type="inferred from homology"/>
<dbReference type="InterPro" id="IPR023299">
    <property type="entry name" value="ATPase_P-typ_cyto_dom_N"/>
</dbReference>
<feature type="transmembrane region" description="Helical" evidence="18">
    <location>
        <begin position="409"/>
        <end position="430"/>
    </location>
</feature>
<evidence type="ECO:0000256" key="9">
    <source>
        <dbReference type="ARBA" id="ARBA00022842"/>
    </source>
</evidence>
<organism evidence="20 21">
    <name type="scientific">Paramicrosporidium saccamoebae</name>
    <dbReference type="NCBI Taxonomy" id="1246581"/>
    <lineage>
        <taxon>Eukaryota</taxon>
        <taxon>Fungi</taxon>
        <taxon>Fungi incertae sedis</taxon>
        <taxon>Cryptomycota</taxon>
        <taxon>Cryptomycota incertae sedis</taxon>
        <taxon>Paramicrosporidium</taxon>
    </lineage>
</organism>
<feature type="transmembrane region" description="Helical" evidence="18">
    <location>
        <begin position="496"/>
        <end position="516"/>
    </location>
</feature>
<feature type="binding site" evidence="16">
    <location>
        <position position="275"/>
    </location>
    <ligand>
        <name>ATP</name>
        <dbReference type="ChEBI" id="CHEBI:30616"/>
    </ligand>
</feature>
<dbReference type="InterPro" id="IPR006539">
    <property type="entry name" value="P-type_ATPase_IV"/>
</dbReference>
<feature type="transmembrane region" description="Helical" evidence="18">
    <location>
        <begin position="436"/>
        <end position="457"/>
    </location>
</feature>
<dbReference type="InterPro" id="IPR023214">
    <property type="entry name" value="HAD_sf"/>
</dbReference>
<feature type="binding site" evidence="16">
    <location>
        <position position="30"/>
    </location>
    <ligand>
        <name>ATP</name>
        <dbReference type="ChEBI" id="CHEBI:30616"/>
    </ligand>
</feature>
<evidence type="ECO:0000256" key="10">
    <source>
        <dbReference type="ARBA" id="ARBA00022967"/>
    </source>
</evidence>
<keyword evidence="11 18" id="KW-1133">Transmembrane helix</keyword>
<comment type="similarity">
    <text evidence="3 18">Belongs to the cation transport ATPase (P-type) (TC 3.A.3) family. Type IV subfamily.</text>
</comment>
<evidence type="ECO:0000256" key="2">
    <source>
        <dbReference type="ARBA" id="ARBA00004337"/>
    </source>
</evidence>
<comment type="catalytic activity">
    <reaction evidence="15">
        <text>a 1,2-diacyl-sn-glycero-3-phosphoethanolamine(out) + ATP + H2O = a 1,2-diacyl-sn-glycero-3-phosphoethanolamine(in) + ADP + phosphate + H(+)</text>
        <dbReference type="Rhea" id="RHEA:66132"/>
        <dbReference type="ChEBI" id="CHEBI:15377"/>
        <dbReference type="ChEBI" id="CHEBI:15378"/>
        <dbReference type="ChEBI" id="CHEBI:30616"/>
        <dbReference type="ChEBI" id="CHEBI:43474"/>
        <dbReference type="ChEBI" id="CHEBI:64612"/>
        <dbReference type="ChEBI" id="CHEBI:456216"/>
    </reaction>
    <physiologicalReaction direction="left-to-right" evidence="15">
        <dbReference type="Rhea" id="RHEA:66133"/>
    </physiologicalReaction>
</comment>
<evidence type="ECO:0000313" key="21">
    <source>
        <dbReference type="Proteomes" id="UP000240830"/>
    </source>
</evidence>
<feature type="binding site" evidence="16">
    <location>
        <position position="165"/>
    </location>
    <ligand>
        <name>ATP</name>
        <dbReference type="ChEBI" id="CHEBI:30616"/>
    </ligand>
</feature>
<accession>A0A2H9TQF5</accession>
<dbReference type="GO" id="GO:0005886">
    <property type="term" value="C:plasma membrane"/>
    <property type="evidence" value="ECO:0007669"/>
    <property type="project" value="TreeGrafter"/>
</dbReference>
<evidence type="ECO:0000256" key="5">
    <source>
        <dbReference type="ARBA" id="ARBA00022692"/>
    </source>
</evidence>
<feature type="binding site" evidence="17">
    <location>
        <position position="275"/>
    </location>
    <ligand>
        <name>Mg(2+)</name>
        <dbReference type="ChEBI" id="CHEBI:18420"/>
    </ligand>
</feature>
<sequence length="533" mass="60466">MTLLYRDRETIKIQVEGKLLVYDILHVFPFTSETKRMGIIVRDSDSGEIFFLQKGADAMMAKIVQQNDWLEEECSNMAREGLRTLVVGRKRLSSEQYQTFDEAYNRARVSIQDRNALMQSTIERILERDLELLAVTGVEDKLQDDVRPTLEKLRNAGIRIWMLTGDKVETATNIAISTRLFSRDKRILQYQKLTEDDCPNVIATIKRTRNCCLVIDGPSLHIIMTMMPAEFMEVSLQLEAVVCCRCTPTQKADVARMIQEYSKKRVCCIGDGGNDVSMIQAADVGIGIVGKEGRQASLAADFSIFQFSHVMRLLIWHGRNSYKRTAKIALFVVHRGVVIASMQAVFSAIFYFSPIALFQGLIAVGYTTVYTMAPVFSLVLDKDVSDEVAMTYVELYRDLTKGRELTFKTFFKCMMVSVYQGGAIMMLAIILFEKDFIHIVSITFTALILNELLMIALEITTWHYVMGVAEIASFLIYVASVRLLKEYFDSRFTTSLTFFWKVALITLVSFLPLYLISLIKHMLAPTSATKLSG</sequence>
<keyword evidence="5 18" id="KW-0812">Transmembrane</keyword>
<comment type="caution">
    <text evidence="20">The sequence shown here is derived from an EMBL/GenBank/DDBJ whole genome shotgun (WGS) entry which is preliminary data.</text>
</comment>
<dbReference type="NCBIfam" id="TIGR01652">
    <property type="entry name" value="ATPase-Plipid"/>
    <property type="match status" value="1"/>
</dbReference>
<evidence type="ECO:0000256" key="15">
    <source>
        <dbReference type="ARBA" id="ARBA00049128"/>
    </source>
</evidence>
<feature type="binding site" evidence="16">
    <location>
        <position position="166"/>
    </location>
    <ligand>
        <name>ATP</name>
        <dbReference type="ChEBI" id="CHEBI:30616"/>
    </ligand>
</feature>
<evidence type="ECO:0000256" key="1">
    <source>
        <dbReference type="ARBA" id="ARBA00001946"/>
    </source>
</evidence>
<evidence type="ECO:0000256" key="7">
    <source>
        <dbReference type="ARBA" id="ARBA00022741"/>
    </source>
</evidence>
<dbReference type="Gene3D" id="3.40.50.1000">
    <property type="entry name" value="HAD superfamily/HAD-like"/>
    <property type="match status" value="1"/>
</dbReference>
<evidence type="ECO:0000256" key="3">
    <source>
        <dbReference type="ARBA" id="ARBA00008109"/>
    </source>
</evidence>
<feature type="binding site" evidence="16">
    <location>
        <position position="274"/>
    </location>
    <ligand>
        <name>ATP</name>
        <dbReference type="ChEBI" id="CHEBI:30616"/>
    </ligand>
</feature>
<evidence type="ECO:0000256" key="4">
    <source>
        <dbReference type="ARBA" id="ARBA00022448"/>
    </source>
</evidence>